<feature type="region of interest" description="Disordered" evidence="2">
    <location>
        <begin position="753"/>
        <end position="777"/>
    </location>
</feature>
<dbReference type="CDD" id="cd00160">
    <property type="entry name" value="RhoGEF"/>
    <property type="match status" value="1"/>
</dbReference>
<feature type="region of interest" description="Disordered" evidence="2">
    <location>
        <begin position="953"/>
        <end position="1053"/>
    </location>
</feature>
<dbReference type="GO" id="GO:0005886">
    <property type="term" value="C:plasma membrane"/>
    <property type="evidence" value="ECO:0007669"/>
    <property type="project" value="TreeGrafter"/>
</dbReference>
<evidence type="ECO:0000256" key="2">
    <source>
        <dbReference type="SAM" id="MobiDB-lite"/>
    </source>
</evidence>
<dbReference type="PROSITE" id="PS50212">
    <property type="entry name" value="RASGEF_NTER"/>
    <property type="match status" value="1"/>
</dbReference>
<dbReference type="GO" id="GO:0007265">
    <property type="term" value="P:Ras protein signal transduction"/>
    <property type="evidence" value="ECO:0007669"/>
    <property type="project" value="TreeGrafter"/>
</dbReference>
<proteinExistence type="predicted"/>
<dbReference type="InterPro" id="IPR000651">
    <property type="entry name" value="Ras-like_Gua-exchang_fac_N"/>
</dbReference>
<dbReference type="PROSITE" id="PS50010">
    <property type="entry name" value="DH_2"/>
    <property type="match status" value="1"/>
</dbReference>
<evidence type="ECO:0000256" key="1">
    <source>
        <dbReference type="ARBA" id="ARBA00022658"/>
    </source>
</evidence>
<feature type="compositionally biased region" description="Basic and acidic residues" evidence="2">
    <location>
        <begin position="843"/>
        <end position="860"/>
    </location>
</feature>
<keyword evidence="4" id="KW-1185">Reference proteome</keyword>
<protein>
    <submittedName>
        <fullName evidence="3">Uncharacterized protein</fullName>
    </submittedName>
</protein>
<dbReference type="InterPro" id="IPR000048">
    <property type="entry name" value="IQ_motif_EF-hand-BS"/>
</dbReference>
<dbReference type="PANTHER" id="PTHR23113:SF99">
    <property type="entry name" value="RASGEF DOMAIN-CONTAINING PROTEIN"/>
    <property type="match status" value="1"/>
</dbReference>
<dbReference type="Proteomes" id="UP000749559">
    <property type="component" value="Unassembled WGS sequence"/>
</dbReference>
<gene>
    <name evidence="3" type="ORF">OFUS_LOCUS21257</name>
</gene>
<dbReference type="InterPro" id="IPR001849">
    <property type="entry name" value="PH_domain"/>
</dbReference>
<feature type="compositionally biased region" description="Low complexity" evidence="2">
    <location>
        <begin position="1012"/>
        <end position="1027"/>
    </location>
</feature>
<dbReference type="InterPro" id="IPR008937">
    <property type="entry name" value="Ras-like_GEF"/>
</dbReference>
<dbReference type="OrthoDB" id="10254377at2759"/>
<dbReference type="Pfam" id="PF00618">
    <property type="entry name" value="RasGEF_N"/>
    <property type="match status" value="1"/>
</dbReference>
<feature type="compositionally biased region" description="Low complexity" evidence="2">
    <location>
        <begin position="1038"/>
        <end position="1053"/>
    </location>
</feature>
<feature type="compositionally biased region" description="Basic and acidic residues" evidence="2">
    <location>
        <begin position="811"/>
        <end position="828"/>
    </location>
</feature>
<dbReference type="SUPFAM" id="SSF48366">
    <property type="entry name" value="Ras GEF"/>
    <property type="match status" value="1"/>
</dbReference>
<dbReference type="PANTHER" id="PTHR23113">
    <property type="entry name" value="GUANINE NUCLEOTIDE EXCHANGE FACTOR"/>
    <property type="match status" value="1"/>
</dbReference>
<dbReference type="PROSITE" id="PS50009">
    <property type="entry name" value="RASGEF_CAT"/>
    <property type="match status" value="1"/>
</dbReference>
<dbReference type="InterPro" id="IPR023578">
    <property type="entry name" value="Ras_GEF_dom_sf"/>
</dbReference>
<dbReference type="SMART" id="SM00233">
    <property type="entry name" value="PH"/>
    <property type="match status" value="2"/>
</dbReference>
<dbReference type="Gene3D" id="1.20.900.10">
    <property type="entry name" value="Dbl homology (DH) domain"/>
    <property type="match status" value="1"/>
</dbReference>
<feature type="compositionally biased region" description="Basic and acidic residues" evidence="2">
    <location>
        <begin position="869"/>
        <end position="894"/>
    </location>
</feature>
<dbReference type="InterPro" id="IPR036964">
    <property type="entry name" value="RASGEF_cat_dom_sf"/>
</dbReference>
<feature type="compositionally biased region" description="Basic and acidic residues" evidence="2">
    <location>
        <begin position="760"/>
        <end position="775"/>
    </location>
</feature>
<dbReference type="EMBL" id="CAIIXF020000010">
    <property type="protein sequence ID" value="CAH1796894.1"/>
    <property type="molecule type" value="Genomic_DNA"/>
</dbReference>
<dbReference type="Gene3D" id="1.10.840.10">
    <property type="entry name" value="Ras guanine-nucleotide exchange factors catalytic domain"/>
    <property type="match status" value="1"/>
</dbReference>
<dbReference type="Gene3D" id="2.30.29.30">
    <property type="entry name" value="Pleckstrin-homology domain (PH domain)/Phosphotyrosine-binding domain (PTB)"/>
    <property type="match status" value="2"/>
</dbReference>
<dbReference type="InterPro" id="IPR035899">
    <property type="entry name" value="DBL_dom_sf"/>
</dbReference>
<feature type="compositionally biased region" description="Low complexity" evidence="2">
    <location>
        <begin position="1134"/>
        <end position="1150"/>
    </location>
</feature>
<feature type="compositionally biased region" description="Polar residues" evidence="2">
    <location>
        <begin position="1081"/>
        <end position="1096"/>
    </location>
</feature>
<organism evidence="3 4">
    <name type="scientific">Owenia fusiformis</name>
    <name type="common">Polychaete worm</name>
    <dbReference type="NCBI Taxonomy" id="6347"/>
    <lineage>
        <taxon>Eukaryota</taxon>
        <taxon>Metazoa</taxon>
        <taxon>Spiralia</taxon>
        <taxon>Lophotrochozoa</taxon>
        <taxon>Annelida</taxon>
        <taxon>Polychaeta</taxon>
        <taxon>Sedentaria</taxon>
        <taxon>Canalipalpata</taxon>
        <taxon>Sabellida</taxon>
        <taxon>Oweniida</taxon>
        <taxon>Oweniidae</taxon>
        <taxon>Owenia</taxon>
    </lineage>
</organism>
<feature type="compositionally biased region" description="Polar residues" evidence="2">
    <location>
        <begin position="1161"/>
        <end position="1184"/>
    </location>
</feature>
<dbReference type="SMART" id="SM00015">
    <property type="entry name" value="IQ"/>
    <property type="match status" value="1"/>
</dbReference>
<keyword evidence="1" id="KW-0344">Guanine-nucleotide releasing factor</keyword>
<reference evidence="3" key="1">
    <citation type="submission" date="2022-03" db="EMBL/GenBank/DDBJ databases">
        <authorList>
            <person name="Martin C."/>
        </authorList>
    </citation>
    <scope>NUCLEOTIDE SEQUENCE</scope>
</reference>
<dbReference type="Gene3D" id="1.20.870.10">
    <property type="entry name" value="Son of sevenless (SoS) protein Chain: S domain 1"/>
    <property type="match status" value="2"/>
</dbReference>
<dbReference type="SUPFAM" id="SSF50729">
    <property type="entry name" value="PH domain-like"/>
    <property type="match status" value="2"/>
</dbReference>
<dbReference type="PROSITE" id="PS50096">
    <property type="entry name" value="IQ"/>
    <property type="match status" value="1"/>
</dbReference>
<feature type="region of interest" description="Disordered" evidence="2">
    <location>
        <begin position="792"/>
        <end position="828"/>
    </location>
</feature>
<dbReference type="CDD" id="cd00155">
    <property type="entry name" value="RasGEF"/>
    <property type="match status" value="1"/>
</dbReference>
<dbReference type="SMART" id="SM00229">
    <property type="entry name" value="RasGEFN"/>
    <property type="match status" value="1"/>
</dbReference>
<sequence>MQKAVRINETQLLYLAEKARQENSINGNLYKKSADTGKWQQRWFALYQNLLFYYDSNTSSRPSGVALLEGCYCERLVAPSKGKENEKQYIFCIYYRKEGQRQYELRTDTESECNAWVDGIKQASFSIVLEQKEQLEQKHLHLLQILESERQGKWHYVQQTEELTTEVKKLKNECALTLFQLKNCKNEHRPSNHKVDDDTDESDEIKKIKKVQSFFRGWLCRRRWKQIVDEYIRSEHAESMRKRNSIVFGMVECEEEYVQQLSTLVSCFLRPLKMAASSKKPPITHEDVNSIFLNSETVLFLHQIFYKGLMARMENWPTLVLGDLFDMLLPMLGIYQEYVRNHHYSLQVLAEYKQKLEFNSLLKRYEEKPSCEGRSLETFLTYPMHQIPRYIITLHELLAHTPHDHVERKSLEFAKSKLEELSHIMQEEVSETENIRKNLAIERMIIEGCDILLDVNQTFVRQGSLLQVLIEKPKSGRGRLSPFSQTFKESKKEIVRQVFLFTNHLLITMRANNGRLHLAKHHGKIPLTDCTLVEDSNSDIFFFEDEIPCATVESAGTSQAAPSSQPLLTAEACEQRQQPKLNYQGLDFRIMVDSKSGPPTTIILVASTLQEKAAWCSDVSQCIESLHYSDLLNSSMSDTSSVTMPQSVRYIASTEIWSDPKLFKDDVDIKFSRTLNSCKVPQIRHASVEKLLERLTDLRFMSIDFINTFLLTYRVFTTGHKVLDALRKVYQNPEFGNLENSLALNSMTSFEGISNAESPTESHQEFEMSPPDKHQHFLIKPTPERVRRVSTNGTMRIEVTTTKDPLPPETIKLRDPRESIDSGVDSKRTSIDSRFDYSKRTSMDSRYDTYSKRASMDSRSYDSPYSKRPSMDSRYDTHSKRTSVDSKYESKRTSIDSKCYDMKRVSIDSRKITDDYIEEVPSDRPVTPTSQEVAGLLQPPKSHLAPIAPAESIADTPSESESPQEPSPPPERPSVTCITFTTVPGESSSDNLLSPPVHTTTASSSMETLVDSQGAPSPQQISAAPSSDTLCPGSATNSPGISPYGSPKKSPSKLMQKVKKFDVPPLKIPSVSCMDALALSPTSSPTFARRGTSPSSAPGFDRKATSPILRKPVSKRASSPNLQRGSLPLRRRAPSPVFPSSKKSPVSSPKLQRAPSPIIYSYSTPNLGTKFKTSASGKRPSTMSADADYSGAFSSPRNSVAANPEGSPPQAKAGAVVTSSRASKRRSSSAAAASAFAAATAGCAKSKPGVVPPRGINRYHSGGPADLKPYLYAKKRESVISTAATMRVLNVVRHWVTKHGQDFENDPALKDDVKDLMEEMVFNANLLPAEHKAAASILRQLTREDPNSSKVDLDLLLAPPLKPSKDDFDSLSALDIAEQLTYLDHKIFMAIQSHELLGQSWMKPEKSHMAPHVLLVSKRFNEVSRLVVSEIIGRHGSITDRLACIEKWAAIADICRCMHNYNGVLQICAAFVNCSVYRLKRTWERLPKQTKQMIEKLQTLVSSDGRFKNMRDALHRCDPPCIPYLGMYLTDLSFIEEGTPNFTEESGLANFSKMRMVAHVIREIQLFQQTTYRIEHHPRVTNYLLDPSRLLEEEETYRASLLIEPRQSRISTVTTPTP</sequence>
<dbReference type="CDD" id="cd06224">
    <property type="entry name" value="REM"/>
    <property type="match status" value="1"/>
</dbReference>
<dbReference type="Pfam" id="PF00621">
    <property type="entry name" value="RhoGEF"/>
    <property type="match status" value="1"/>
</dbReference>
<dbReference type="InterPro" id="IPR011993">
    <property type="entry name" value="PH-like_dom_sf"/>
</dbReference>
<feature type="compositionally biased region" description="Polar residues" evidence="2">
    <location>
        <begin position="976"/>
        <end position="1011"/>
    </location>
</feature>
<dbReference type="Pfam" id="PF00617">
    <property type="entry name" value="RasGEF"/>
    <property type="match status" value="1"/>
</dbReference>
<feature type="compositionally biased region" description="Polar residues" evidence="2">
    <location>
        <begin position="792"/>
        <end position="803"/>
    </location>
</feature>
<feature type="region of interest" description="Disordered" evidence="2">
    <location>
        <begin position="1081"/>
        <end position="1224"/>
    </location>
</feature>
<dbReference type="PROSITE" id="PS50003">
    <property type="entry name" value="PH_DOMAIN"/>
    <property type="match status" value="1"/>
</dbReference>
<evidence type="ECO:0000313" key="4">
    <source>
        <dbReference type="Proteomes" id="UP000749559"/>
    </source>
</evidence>
<dbReference type="InterPro" id="IPR000219">
    <property type="entry name" value="DH_dom"/>
</dbReference>
<accession>A0A8J1TXQ5</accession>
<dbReference type="Pfam" id="PF00169">
    <property type="entry name" value="PH"/>
    <property type="match status" value="1"/>
</dbReference>
<dbReference type="SMART" id="SM00325">
    <property type="entry name" value="RhoGEF"/>
    <property type="match status" value="1"/>
</dbReference>
<dbReference type="InterPro" id="IPR001895">
    <property type="entry name" value="RASGEF_cat_dom"/>
</dbReference>
<dbReference type="SUPFAM" id="SSF48065">
    <property type="entry name" value="DBL homology domain (DH-domain)"/>
    <property type="match status" value="1"/>
</dbReference>
<evidence type="ECO:0000313" key="3">
    <source>
        <dbReference type="EMBL" id="CAH1796894.1"/>
    </source>
</evidence>
<comment type="caution">
    <text evidence="3">The sequence shown here is derived from an EMBL/GenBank/DDBJ whole genome shotgun (WGS) entry which is preliminary data.</text>
</comment>
<dbReference type="GO" id="GO:0005085">
    <property type="term" value="F:guanyl-nucleotide exchange factor activity"/>
    <property type="evidence" value="ECO:0007669"/>
    <property type="project" value="UniProtKB-KW"/>
</dbReference>
<feature type="compositionally biased region" description="Polar residues" evidence="2">
    <location>
        <begin position="1192"/>
        <end position="1201"/>
    </location>
</feature>
<dbReference type="SMART" id="SM00147">
    <property type="entry name" value="RasGEF"/>
    <property type="match status" value="1"/>
</dbReference>
<name>A0A8J1TXQ5_OWEFU</name>
<feature type="region of interest" description="Disordered" evidence="2">
    <location>
        <begin position="843"/>
        <end position="894"/>
    </location>
</feature>